<feature type="region of interest" description="Disordered" evidence="2">
    <location>
        <begin position="135"/>
        <end position="156"/>
    </location>
</feature>
<evidence type="ECO:0000313" key="4">
    <source>
        <dbReference type="Proteomes" id="UP000198406"/>
    </source>
</evidence>
<gene>
    <name evidence="3" type="ORF">FisN_9Hh186</name>
</gene>
<dbReference type="AlphaFoldDB" id="A0A1Z5JAU1"/>
<comment type="caution">
    <text evidence="3">The sequence shown here is derived from an EMBL/GenBank/DDBJ whole genome shotgun (WGS) entry which is preliminary data.</text>
</comment>
<sequence>MTTANEEIDADRTGKWRHRLVAILPPWFRPTANKKKRRALASLLFAASFTFPRPVGALFPKDDATTTEELRASSNGIALRETVQLTSTTVNGDTQLATIPVSSKKGTVWTKRRVIMLAAGGGTVLGLSLVPPISDDEDEMKEKSAPTTSELQVQPLPSSISKEAFRELEQLFGGDKTAKASETDDAEKFVTSSVPLIEEDVRVISDPSAEIIEKESPTTTKPKGIKAVKKVTPIIQEDLQEKKVEKDATMDQGKMSVKKDETMEEQVRATDEVIKISTKGTESVDYTQNNEGSKGLADELDGKSKNNLSVDDPLQEDDIKKTAKAASVLKEEATRRALLEERLKEEETRLRKVKEEEAARRALLEERLKQERPLTEATKIEPVSVGKVEDSDTLQAEITIPDHEKVPEMDIPMPVNEEKVTAGEGNSETSIDDMSSTIGKKKQYRRQPLSPDEEAELQKKYIALPLKERAYRILVDLGMIDSSPE</sequence>
<feature type="region of interest" description="Disordered" evidence="2">
    <location>
        <begin position="278"/>
        <end position="316"/>
    </location>
</feature>
<evidence type="ECO:0000313" key="3">
    <source>
        <dbReference type="EMBL" id="GAX11095.1"/>
    </source>
</evidence>
<dbReference type="Proteomes" id="UP000198406">
    <property type="component" value="Unassembled WGS sequence"/>
</dbReference>
<keyword evidence="4" id="KW-1185">Reference proteome</keyword>
<feature type="compositionally biased region" description="Polar residues" evidence="2">
    <location>
        <begin position="145"/>
        <end position="156"/>
    </location>
</feature>
<evidence type="ECO:0000256" key="1">
    <source>
        <dbReference type="SAM" id="Coils"/>
    </source>
</evidence>
<dbReference type="EMBL" id="BDSP01000036">
    <property type="protein sequence ID" value="GAX11095.1"/>
    <property type="molecule type" value="Genomic_DNA"/>
</dbReference>
<organism evidence="3 4">
    <name type="scientific">Fistulifera solaris</name>
    <name type="common">Oleaginous diatom</name>
    <dbReference type="NCBI Taxonomy" id="1519565"/>
    <lineage>
        <taxon>Eukaryota</taxon>
        <taxon>Sar</taxon>
        <taxon>Stramenopiles</taxon>
        <taxon>Ochrophyta</taxon>
        <taxon>Bacillariophyta</taxon>
        <taxon>Bacillariophyceae</taxon>
        <taxon>Bacillariophycidae</taxon>
        <taxon>Naviculales</taxon>
        <taxon>Naviculaceae</taxon>
        <taxon>Fistulifera</taxon>
    </lineage>
</organism>
<keyword evidence="1" id="KW-0175">Coiled coil</keyword>
<feature type="coiled-coil region" evidence="1">
    <location>
        <begin position="329"/>
        <end position="356"/>
    </location>
</feature>
<evidence type="ECO:0000256" key="2">
    <source>
        <dbReference type="SAM" id="MobiDB-lite"/>
    </source>
</evidence>
<protein>
    <submittedName>
        <fullName evidence="3">Uncharacterized protein</fullName>
    </submittedName>
</protein>
<reference evidence="3 4" key="1">
    <citation type="journal article" date="2015" name="Plant Cell">
        <title>Oil accumulation by the oleaginous diatom Fistulifera solaris as revealed by the genome and transcriptome.</title>
        <authorList>
            <person name="Tanaka T."/>
            <person name="Maeda Y."/>
            <person name="Veluchamy A."/>
            <person name="Tanaka M."/>
            <person name="Abida H."/>
            <person name="Marechal E."/>
            <person name="Bowler C."/>
            <person name="Muto M."/>
            <person name="Sunaga Y."/>
            <person name="Tanaka M."/>
            <person name="Yoshino T."/>
            <person name="Taniguchi T."/>
            <person name="Fukuda Y."/>
            <person name="Nemoto M."/>
            <person name="Matsumoto M."/>
            <person name="Wong P.S."/>
            <person name="Aburatani S."/>
            <person name="Fujibuchi W."/>
        </authorList>
    </citation>
    <scope>NUCLEOTIDE SEQUENCE [LARGE SCALE GENOMIC DNA]</scope>
    <source>
        <strain evidence="3 4">JPCC DA0580</strain>
    </source>
</reference>
<feature type="compositionally biased region" description="Polar residues" evidence="2">
    <location>
        <begin position="424"/>
        <end position="438"/>
    </location>
</feature>
<dbReference type="InParanoid" id="A0A1Z5JAU1"/>
<proteinExistence type="predicted"/>
<name>A0A1Z5JAU1_FISSO</name>
<feature type="compositionally biased region" description="Polar residues" evidence="2">
    <location>
        <begin position="278"/>
        <end position="292"/>
    </location>
</feature>
<feature type="region of interest" description="Disordered" evidence="2">
    <location>
        <begin position="242"/>
        <end position="265"/>
    </location>
</feature>
<accession>A0A1Z5JAU1</accession>
<feature type="region of interest" description="Disordered" evidence="2">
    <location>
        <begin position="381"/>
        <end position="454"/>
    </location>
</feature>